<dbReference type="OrthoDB" id="6260397at2759"/>
<dbReference type="Proteomes" id="UP000267029">
    <property type="component" value="Unassembled WGS sequence"/>
</dbReference>
<evidence type="ECO:0000256" key="1">
    <source>
        <dbReference type="SAM" id="MobiDB-lite"/>
    </source>
</evidence>
<feature type="compositionally biased region" description="Basic and acidic residues" evidence="1">
    <location>
        <begin position="36"/>
        <end position="46"/>
    </location>
</feature>
<dbReference type="AlphaFoldDB" id="A0A0R3UQ93"/>
<reference evidence="4" key="2">
    <citation type="submission" date="2019-11" db="UniProtKB">
        <authorList>
            <consortium name="WormBaseParasite"/>
        </authorList>
    </citation>
    <scope>IDENTIFICATION</scope>
</reference>
<name>A0A0R3UQ93_MESCO</name>
<protein>
    <submittedName>
        <fullName evidence="4">RabBD domain-containing protein</fullName>
    </submittedName>
</protein>
<keyword evidence="3" id="KW-1185">Reference proteome</keyword>
<sequence length="170" mass="18775">MGNETSYQDHRFPVLAFKRLPTGPTPTDASSLPSTPRREGFIRRQESYPSEPDYTDSSDNSVVYRRRAAGGGNSTHWLQTVHGSGGTPSSEKGSLLDLLVRRISRQNLASSSDDDQAGGTKDMSSATSLQDSVCEILESSQQLSEAEKEQIKHVLNRVRQVEHREAERVS</sequence>
<proteinExistence type="predicted"/>
<feature type="region of interest" description="Disordered" evidence="1">
    <location>
        <begin position="107"/>
        <end position="128"/>
    </location>
</feature>
<evidence type="ECO:0000313" key="3">
    <source>
        <dbReference type="Proteomes" id="UP000267029"/>
    </source>
</evidence>
<dbReference type="EMBL" id="UXSR01005953">
    <property type="protein sequence ID" value="VDD84041.1"/>
    <property type="molecule type" value="Genomic_DNA"/>
</dbReference>
<dbReference type="WBParaSite" id="MCU_010932-RA">
    <property type="protein sequence ID" value="MCU_010932-RA"/>
    <property type="gene ID" value="MCU_010932"/>
</dbReference>
<evidence type="ECO:0000313" key="2">
    <source>
        <dbReference type="EMBL" id="VDD84041.1"/>
    </source>
</evidence>
<organism evidence="2 3">
    <name type="scientific">Mesocestoides corti</name>
    <name type="common">Flatworm</name>
    <dbReference type="NCBI Taxonomy" id="53468"/>
    <lineage>
        <taxon>Eukaryota</taxon>
        <taxon>Metazoa</taxon>
        <taxon>Spiralia</taxon>
        <taxon>Lophotrochozoa</taxon>
        <taxon>Platyhelminthes</taxon>
        <taxon>Cestoda</taxon>
        <taxon>Eucestoda</taxon>
        <taxon>Cyclophyllidea</taxon>
        <taxon>Mesocestoididae</taxon>
        <taxon>Mesocestoides</taxon>
    </lineage>
</organism>
<feature type="compositionally biased region" description="Polar residues" evidence="1">
    <location>
        <begin position="74"/>
        <end position="92"/>
    </location>
</feature>
<gene>
    <name evidence="2" type="ORF">MCOS_LOCUS10044</name>
</gene>
<evidence type="ECO:0000313" key="4">
    <source>
        <dbReference type="WBParaSite" id="MCU_010932-RA"/>
    </source>
</evidence>
<reference evidence="2 3" key="1">
    <citation type="submission" date="2018-10" db="EMBL/GenBank/DDBJ databases">
        <authorList>
            <consortium name="Pathogen Informatics"/>
        </authorList>
    </citation>
    <scope>NUCLEOTIDE SEQUENCE [LARGE SCALE GENOMIC DNA]</scope>
</reference>
<feature type="region of interest" description="Disordered" evidence="1">
    <location>
        <begin position="1"/>
        <end position="93"/>
    </location>
</feature>
<feature type="compositionally biased region" description="Polar residues" evidence="1">
    <location>
        <begin position="25"/>
        <end position="34"/>
    </location>
</feature>
<accession>A0A0R3UQ93</accession>